<dbReference type="Pfam" id="PF00255">
    <property type="entry name" value="GSHPx"/>
    <property type="match status" value="1"/>
</dbReference>
<dbReference type="InterPro" id="IPR029760">
    <property type="entry name" value="GPX_CS"/>
</dbReference>
<proteinExistence type="inferred from homology"/>
<name>A0A3A9JH14_9PROT</name>
<evidence type="ECO:0000256" key="4">
    <source>
        <dbReference type="PIRSR" id="PIRSR000303-1"/>
    </source>
</evidence>
<dbReference type="InterPro" id="IPR036249">
    <property type="entry name" value="Thioredoxin-like_sf"/>
</dbReference>
<dbReference type="PIRSF" id="PIRSF000303">
    <property type="entry name" value="Glutathion_perox"/>
    <property type="match status" value="1"/>
</dbReference>
<dbReference type="AlphaFoldDB" id="A0A3A9JH14"/>
<evidence type="ECO:0000313" key="8">
    <source>
        <dbReference type="Proteomes" id="UP000274097"/>
    </source>
</evidence>
<dbReference type="CDD" id="cd00340">
    <property type="entry name" value="GSH_Peroxidase"/>
    <property type="match status" value="1"/>
</dbReference>
<dbReference type="PROSITE" id="PS00460">
    <property type="entry name" value="GLUTATHIONE_PEROXID_1"/>
    <property type="match status" value="1"/>
</dbReference>
<feature type="active site" evidence="4">
    <location>
        <position position="36"/>
    </location>
</feature>
<evidence type="ECO:0000256" key="1">
    <source>
        <dbReference type="ARBA" id="ARBA00006926"/>
    </source>
</evidence>
<dbReference type="InParanoid" id="A0A3A9JH14"/>
<dbReference type="InterPro" id="IPR000889">
    <property type="entry name" value="Glutathione_peroxidase"/>
</dbReference>
<dbReference type="SUPFAM" id="SSF52833">
    <property type="entry name" value="Thioredoxin-like"/>
    <property type="match status" value="1"/>
</dbReference>
<dbReference type="PANTHER" id="PTHR11592">
    <property type="entry name" value="GLUTATHIONE PEROXIDASE"/>
    <property type="match status" value="1"/>
</dbReference>
<dbReference type="GO" id="GO:0034599">
    <property type="term" value="P:cellular response to oxidative stress"/>
    <property type="evidence" value="ECO:0007669"/>
    <property type="project" value="TreeGrafter"/>
</dbReference>
<dbReference type="PANTHER" id="PTHR11592:SF78">
    <property type="entry name" value="GLUTATHIONE PEROXIDASE"/>
    <property type="match status" value="1"/>
</dbReference>
<dbReference type="GO" id="GO:0004601">
    <property type="term" value="F:peroxidase activity"/>
    <property type="evidence" value="ECO:0007669"/>
    <property type="project" value="UniProtKB-KW"/>
</dbReference>
<organism evidence="6 9">
    <name type="scientific">Teichococcus wenyumeiae</name>
    <dbReference type="NCBI Taxonomy" id="2478470"/>
    <lineage>
        <taxon>Bacteria</taxon>
        <taxon>Pseudomonadati</taxon>
        <taxon>Pseudomonadota</taxon>
        <taxon>Alphaproteobacteria</taxon>
        <taxon>Acetobacterales</taxon>
        <taxon>Roseomonadaceae</taxon>
        <taxon>Roseomonas</taxon>
    </lineage>
</organism>
<reference evidence="6 9" key="1">
    <citation type="submission" date="2018-09" db="EMBL/GenBank/DDBJ databases">
        <title>Roseomonas sp. nov., isolated from feces of Tibetan antelopes in the Qinghai-Tibet plateau, China.</title>
        <authorList>
            <person name="Tian Z."/>
        </authorList>
    </citation>
    <scope>NUCLEOTIDE SEQUENCE [LARGE SCALE GENOMIC DNA]</scope>
    <source>
        <strain evidence="7 8">Z23</strain>
        <strain evidence="6 9">Z24</strain>
    </source>
</reference>
<dbReference type="Proteomes" id="UP000278036">
    <property type="component" value="Unassembled WGS sequence"/>
</dbReference>
<dbReference type="FunCoup" id="A0A3A9JH14">
    <property type="interactions" value="154"/>
</dbReference>
<dbReference type="EMBL" id="RFLX01000006">
    <property type="protein sequence ID" value="RMI25113.1"/>
    <property type="molecule type" value="Genomic_DNA"/>
</dbReference>
<accession>A0A3A9JH14</accession>
<evidence type="ECO:0000313" key="6">
    <source>
        <dbReference type="EMBL" id="RKK05660.1"/>
    </source>
</evidence>
<protein>
    <recommendedName>
        <fullName evidence="5">Glutathione peroxidase</fullName>
    </recommendedName>
</protein>
<dbReference type="FunFam" id="3.40.30.10:FF:000010">
    <property type="entry name" value="Glutathione peroxidase"/>
    <property type="match status" value="1"/>
</dbReference>
<dbReference type="EMBL" id="RAQU01000012">
    <property type="protein sequence ID" value="RKK05660.1"/>
    <property type="molecule type" value="Genomic_DNA"/>
</dbReference>
<dbReference type="Gene3D" id="3.40.30.10">
    <property type="entry name" value="Glutaredoxin"/>
    <property type="match status" value="1"/>
</dbReference>
<evidence type="ECO:0000313" key="7">
    <source>
        <dbReference type="EMBL" id="RMI25113.1"/>
    </source>
</evidence>
<comment type="caution">
    <text evidence="6">The sequence shown here is derived from an EMBL/GenBank/DDBJ whole genome shotgun (WGS) entry which is preliminary data.</text>
</comment>
<keyword evidence="3 5" id="KW-0560">Oxidoreductase</keyword>
<evidence type="ECO:0000256" key="5">
    <source>
        <dbReference type="RuleBase" id="RU000499"/>
    </source>
</evidence>
<dbReference type="OrthoDB" id="9785502at2"/>
<dbReference type="InterPro" id="IPR029759">
    <property type="entry name" value="GPX_AS"/>
</dbReference>
<comment type="similarity">
    <text evidence="1 5">Belongs to the glutathione peroxidase family.</text>
</comment>
<evidence type="ECO:0000256" key="2">
    <source>
        <dbReference type="ARBA" id="ARBA00022559"/>
    </source>
</evidence>
<gene>
    <name evidence="6" type="ORF">D6Z83_03345</name>
    <name evidence="7" type="ORF">EBE87_10935</name>
</gene>
<keyword evidence="8" id="KW-1185">Reference proteome</keyword>
<dbReference type="Proteomes" id="UP000274097">
    <property type="component" value="Unassembled WGS sequence"/>
</dbReference>
<dbReference type="PRINTS" id="PR01011">
    <property type="entry name" value="GLUTPROXDASE"/>
</dbReference>
<keyword evidence="2 5" id="KW-0575">Peroxidase</keyword>
<dbReference type="PROSITE" id="PS00763">
    <property type="entry name" value="GLUTATHIONE_PEROXID_2"/>
    <property type="match status" value="1"/>
</dbReference>
<dbReference type="PROSITE" id="PS51355">
    <property type="entry name" value="GLUTATHIONE_PEROXID_3"/>
    <property type="match status" value="1"/>
</dbReference>
<evidence type="ECO:0000256" key="3">
    <source>
        <dbReference type="ARBA" id="ARBA00023002"/>
    </source>
</evidence>
<sequence>MPELYNLSARRADGTEASLAEFRGKVLLIVNTASRCGFTPQYEGLEALQQQLAPRGFTVLAFPCNQFGAQEPGDDSSIAEFCATTYRTSFPVFAKVEVNGAGAHPVFQHLKQARRGLLGTGRIQWNFTKFLVDRQGEVVARFAPVTKPAAIQGAIEKLL</sequence>
<evidence type="ECO:0000313" key="9">
    <source>
        <dbReference type="Proteomes" id="UP000278036"/>
    </source>
</evidence>
<dbReference type="RefSeq" id="WP_120636910.1">
    <property type="nucleotide sequence ID" value="NZ_RAQU01000012.1"/>
</dbReference>